<dbReference type="PANTHER" id="PTHR46797">
    <property type="entry name" value="HTH-TYPE TRANSCRIPTIONAL REGULATOR"/>
    <property type="match status" value="1"/>
</dbReference>
<dbReference type="Gene3D" id="1.25.40.10">
    <property type="entry name" value="Tetratricopeptide repeat domain"/>
    <property type="match status" value="1"/>
</dbReference>
<dbReference type="GO" id="GO:0003677">
    <property type="term" value="F:DNA binding"/>
    <property type="evidence" value="ECO:0007669"/>
    <property type="project" value="UniProtKB-KW"/>
</dbReference>
<dbReference type="EMBL" id="CP066308">
    <property type="protein sequence ID" value="QQE74401.1"/>
    <property type="molecule type" value="Genomic_DNA"/>
</dbReference>
<organism evidence="3 5">
    <name type="scientific">Brevibacillus composti</name>
    <dbReference type="NCBI Taxonomy" id="2796470"/>
    <lineage>
        <taxon>Bacteria</taxon>
        <taxon>Bacillati</taxon>
        <taxon>Bacillota</taxon>
        <taxon>Bacilli</taxon>
        <taxon>Bacillales</taxon>
        <taxon>Paenibacillaceae</taxon>
        <taxon>Brevibacillus</taxon>
    </lineage>
</organism>
<feature type="domain" description="HTH cro/C1-type" evidence="2">
    <location>
        <begin position="17"/>
        <end position="72"/>
    </location>
</feature>
<reference evidence="3 5" key="1">
    <citation type="submission" date="2020-12" db="EMBL/GenBank/DDBJ databases">
        <title>strain FJAT-54423T represents a novel species of the genus Brevibacillus.</title>
        <authorList>
            <person name="Tang R."/>
        </authorList>
    </citation>
    <scope>NUCLEOTIDE SEQUENCE [LARGE SCALE GENOMIC DNA]</scope>
    <source>
        <strain evidence="3 5">FJAT-54423</strain>
    </source>
</reference>
<evidence type="ECO:0000313" key="5">
    <source>
        <dbReference type="Proteomes" id="UP000595847"/>
    </source>
</evidence>
<dbReference type="Pfam" id="PF01381">
    <property type="entry name" value="HTH_3"/>
    <property type="match status" value="1"/>
</dbReference>
<dbReference type="GO" id="GO:0003700">
    <property type="term" value="F:DNA-binding transcription factor activity"/>
    <property type="evidence" value="ECO:0007669"/>
    <property type="project" value="TreeGrafter"/>
</dbReference>
<dbReference type="Gene3D" id="1.10.260.40">
    <property type="entry name" value="lambda repressor-like DNA-binding domains"/>
    <property type="match status" value="1"/>
</dbReference>
<dbReference type="Proteomes" id="UP000595847">
    <property type="component" value="Chromosome"/>
</dbReference>
<dbReference type="SUPFAM" id="SSF47413">
    <property type="entry name" value="lambda repressor-like DNA-binding domains"/>
    <property type="match status" value="1"/>
</dbReference>
<dbReference type="InterPro" id="IPR001387">
    <property type="entry name" value="Cro/C1-type_HTH"/>
</dbReference>
<accession>A0A7T5JNR9</accession>
<dbReference type="GO" id="GO:0005829">
    <property type="term" value="C:cytosol"/>
    <property type="evidence" value="ECO:0007669"/>
    <property type="project" value="TreeGrafter"/>
</dbReference>
<dbReference type="InterPro" id="IPR011990">
    <property type="entry name" value="TPR-like_helical_dom_sf"/>
</dbReference>
<evidence type="ECO:0000313" key="3">
    <source>
        <dbReference type="EMBL" id="QQE74401.1"/>
    </source>
</evidence>
<dbReference type="PANTHER" id="PTHR46797:SF1">
    <property type="entry name" value="METHYLPHOSPHONATE SYNTHASE"/>
    <property type="match status" value="1"/>
</dbReference>
<dbReference type="InterPro" id="IPR050807">
    <property type="entry name" value="TransReg_Diox_bact_type"/>
</dbReference>
<dbReference type="SMART" id="SM00530">
    <property type="entry name" value="HTH_XRE"/>
    <property type="match status" value="1"/>
</dbReference>
<name>A0A7T5JNR9_9BACL</name>
<evidence type="ECO:0000313" key="6">
    <source>
        <dbReference type="Proteomes" id="UP000677234"/>
    </source>
</evidence>
<evidence type="ECO:0000256" key="1">
    <source>
        <dbReference type="ARBA" id="ARBA00023125"/>
    </source>
</evidence>
<evidence type="ECO:0000259" key="2">
    <source>
        <dbReference type="PROSITE" id="PS50943"/>
    </source>
</evidence>
<keyword evidence="6" id="KW-1185">Reference proteome</keyword>
<evidence type="ECO:0000313" key="4">
    <source>
        <dbReference type="EMBL" id="QUO41483.1"/>
    </source>
</evidence>
<dbReference type="EMBL" id="CP073708">
    <property type="protein sequence ID" value="QUO41483.1"/>
    <property type="molecule type" value="Genomic_DNA"/>
</dbReference>
<dbReference type="CDD" id="cd00093">
    <property type="entry name" value="HTH_XRE"/>
    <property type="match status" value="1"/>
</dbReference>
<dbReference type="AlphaFoldDB" id="A0A7T5JNR9"/>
<dbReference type="Proteomes" id="UP000677234">
    <property type="component" value="Chromosome"/>
</dbReference>
<gene>
    <name evidence="3" type="ORF">JD108_21750</name>
    <name evidence="4" type="ORF">KDJ56_21685</name>
</gene>
<reference evidence="4" key="2">
    <citation type="submission" date="2021-04" db="EMBL/GenBank/DDBJ databases">
        <title>Brevibacillus composti FJAT-54423, complete genome.</title>
        <authorList>
            <person name="Tang R."/>
        </authorList>
    </citation>
    <scope>NUCLEOTIDE SEQUENCE</scope>
    <source>
        <strain evidence="4">FJAT-54424</strain>
    </source>
</reference>
<dbReference type="InterPro" id="IPR010982">
    <property type="entry name" value="Lambda_DNA-bd_dom_sf"/>
</dbReference>
<protein>
    <submittedName>
        <fullName evidence="3">Helix-turn-helix transcriptional regulator</fullName>
    </submittedName>
</protein>
<dbReference type="KEGG" id="bcop:JD108_21750"/>
<proteinExistence type="predicted"/>
<keyword evidence="1" id="KW-0238">DNA-binding</keyword>
<sequence>MGESVSTLQFTTIGDVIKKYREQSNQSISLLAKVSGVSKGVISKVESGETKRPELKTIMPIAKTLGIPIAEIIEHYIEIDERPDVLLELIHEAIQLTNIPLVTKVALRFLQTSYEESHVLIERLYNFVVSLTDKSYQLPLYDVIIKYARERGMQRFLARGLMQKFLLQMHDLEKLEESFRLGEEALHYTDFLDQEERVNLYYQMAFQAHDLKKYEKCIEFGKMGHAEDTTNNETKERVAWAICNSYFRMNNILGLEEHLRMYEELGYRFVIERLKYYKAIILSNKEQYDEAIPLLRECVSEATKINRLHRVNILMETLLKINATDAIRELIEHEENNFVYDFTTPYNFSELGRYFRQKAAFYINQGSFDDGVEAYLQSMHYFAKINSRKDIMECSEEILTLYHEQGKDIKLDLLGRIKEVYNNVNKVNFKE</sequence>
<dbReference type="RefSeq" id="WP_198827981.1">
    <property type="nucleotide sequence ID" value="NZ_CP066308.1"/>
</dbReference>
<dbReference type="PROSITE" id="PS50943">
    <property type="entry name" value="HTH_CROC1"/>
    <property type="match status" value="1"/>
</dbReference>